<dbReference type="OrthoDB" id="4503631at2759"/>
<sequence>MATVPRLKDRRGTLSIVSHENKTENNHIQQPEGWRTEQEACNPKHGSTDQRDYTFCANPEVGIEVISALLYRSQSEGSDDGNGMNVAEGKEVECINEHLLETFCRRCDGDCRNCVKKED</sequence>
<keyword evidence="3" id="KW-1185">Reference proteome</keyword>
<name>A0A5N6ZAB3_9EURO</name>
<reference evidence="3" key="1">
    <citation type="submission" date="2019-04" db="EMBL/GenBank/DDBJ databases">
        <title>Friends and foes A comparative genomics studyof 23 Aspergillus species from section Flavi.</title>
        <authorList>
            <consortium name="DOE Joint Genome Institute"/>
            <person name="Kjaerbolling I."/>
            <person name="Vesth T."/>
            <person name="Frisvad J.C."/>
            <person name="Nybo J.L."/>
            <person name="Theobald S."/>
            <person name="Kildgaard S."/>
            <person name="Isbrandt T."/>
            <person name="Kuo A."/>
            <person name="Sato A."/>
            <person name="Lyhne E.K."/>
            <person name="Kogle M.E."/>
            <person name="Wiebenga A."/>
            <person name="Kun R.S."/>
            <person name="Lubbers R.J."/>
            <person name="Makela M.R."/>
            <person name="Barry K."/>
            <person name="Chovatia M."/>
            <person name="Clum A."/>
            <person name="Daum C."/>
            <person name="Haridas S."/>
            <person name="He G."/>
            <person name="LaButti K."/>
            <person name="Lipzen A."/>
            <person name="Mondo S."/>
            <person name="Riley R."/>
            <person name="Salamov A."/>
            <person name="Simmons B.A."/>
            <person name="Magnuson J.K."/>
            <person name="Henrissat B."/>
            <person name="Mortensen U.H."/>
            <person name="Larsen T.O."/>
            <person name="Devries R.P."/>
            <person name="Grigoriev I.V."/>
            <person name="Machida M."/>
            <person name="Baker S.E."/>
            <person name="Andersen M.R."/>
        </authorList>
    </citation>
    <scope>NUCLEOTIDE SEQUENCE [LARGE SCALE GENOMIC DNA]</scope>
    <source>
        <strain evidence="3">CBS 553.77</strain>
    </source>
</reference>
<accession>A0A5N6ZAB3</accession>
<protein>
    <submittedName>
        <fullName evidence="2">Uncharacterized protein</fullName>
    </submittedName>
</protein>
<evidence type="ECO:0000313" key="3">
    <source>
        <dbReference type="Proteomes" id="UP000327118"/>
    </source>
</evidence>
<gene>
    <name evidence="2" type="ORF">BDV28DRAFT_147377</name>
</gene>
<feature type="region of interest" description="Disordered" evidence="1">
    <location>
        <begin position="1"/>
        <end position="52"/>
    </location>
</feature>
<dbReference type="AlphaFoldDB" id="A0A5N6ZAB3"/>
<evidence type="ECO:0000313" key="2">
    <source>
        <dbReference type="EMBL" id="KAE8354133.1"/>
    </source>
</evidence>
<evidence type="ECO:0000256" key="1">
    <source>
        <dbReference type="SAM" id="MobiDB-lite"/>
    </source>
</evidence>
<organism evidence="2 3">
    <name type="scientific">Aspergillus coremiiformis</name>
    <dbReference type="NCBI Taxonomy" id="138285"/>
    <lineage>
        <taxon>Eukaryota</taxon>
        <taxon>Fungi</taxon>
        <taxon>Dikarya</taxon>
        <taxon>Ascomycota</taxon>
        <taxon>Pezizomycotina</taxon>
        <taxon>Eurotiomycetes</taxon>
        <taxon>Eurotiomycetidae</taxon>
        <taxon>Eurotiales</taxon>
        <taxon>Aspergillaceae</taxon>
        <taxon>Aspergillus</taxon>
        <taxon>Aspergillus subgen. Circumdati</taxon>
    </lineage>
</organism>
<dbReference type="EMBL" id="ML739079">
    <property type="protein sequence ID" value="KAE8354133.1"/>
    <property type="molecule type" value="Genomic_DNA"/>
</dbReference>
<dbReference type="Proteomes" id="UP000327118">
    <property type="component" value="Unassembled WGS sequence"/>
</dbReference>
<proteinExistence type="predicted"/>
<feature type="compositionally biased region" description="Basic and acidic residues" evidence="1">
    <location>
        <begin position="1"/>
        <end position="12"/>
    </location>
</feature>